<reference evidence="2 3" key="1">
    <citation type="submission" date="2019-06" db="EMBL/GenBank/DDBJ databases">
        <title>Sequencing the genomes of 1000 actinobacteria strains.</title>
        <authorList>
            <person name="Klenk H.-P."/>
        </authorList>
    </citation>
    <scope>NUCLEOTIDE SEQUENCE [LARGE SCALE GENOMIC DNA]</scope>
    <source>
        <strain evidence="2 3">DSM 24617</strain>
    </source>
</reference>
<feature type="domain" description="N-acetyltransferase" evidence="1">
    <location>
        <begin position="196"/>
        <end position="374"/>
    </location>
</feature>
<proteinExistence type="predicted"/>
<gene>
    <name evidence="2" type="ORF">FB554_2050</name>
</gene>
<dbReference type="Pfam" id="PF13302">
    <property type="entry name" value="Acetyltransf_3"/>
    <property type="match status" value="4"/>
</dbReference>
<keyword evidence="2" id="KW-0808">Transferase</keyword>
<sequence length="759" mass="82586">MATASVPELTDGDVRLRGHRAQDAARVVEQVSDERSRRWTTVPMPYGPAEADAFLAQVAAEWADGSGRRWAVEVDGRFAGTVNYTVRGAGAAEIGFGLHPDARGKQVATRAVGLVLAYAFAQDGVETMGWRAARGNLASWRVAWANGFSLDGTWPGQHVTPSGMRDDLWVGHLDADAAREPRLPWWEPAPLQGNGIRLREWRESDRPDAGPDETARRYVVTQTMVPAPETFDTWLLDTRTSMAVGEGVHWCVADAHTDEVLGGIQVDQLDSRATRGSGMVAYWLTPRARGRGVLGTALDLVVEHAFAEWTDPAGLTGLGVHRLWAGTDARNRASQRALRRAGFREVLLEKQVLTHAGQDPKEAFDAVSFELLASDDRAATRVEPAPDTVIETARLRLRPWRESDRPAPGAGPDEAALRGMPAGVVPTAETFDEFLRRRGHYRDKGTHDFAIADRVTDEVLGSIAVFGIDREVGHGEVGYWLHPGGRGKGYLDEALAAVVEHAFRPTDDGGAGLDRLHAGTVLDNYASRAVLLRNGFRLWGEDHRAYVAADGERSDGAYYELLREWVDQPVAVEIPVVDGERVRLRPWRAADAAAIVDACTDPTTRHWLAGLPEPYDEKAALAYVHQAREDAAAGTSITWCIADVRTDEPLGSLQLSGLRGPRPGTAAVGYWALPQARGRGAVTEGVRLAVRHAFLPSEEGGLGRHRTVLIAADGNAASQAVAERIGFSRNGIEHQAETLGDGSTVDLVRFELLESDWRS</sequence>
<dbReference type="InterPro" id="IPR016181">
    <property type="entry name" value="Acyl_CoA_acyltransferase"/>
</dbReference>
<dbReference type="AlphaFoldDB" id="A0A542XDL8"/>
<dbReference type="Gene3D" id="3.40.630.30">
    <property type="match status" value="4"/>
</dbReference>
<evidence type="ECO:0000313" key="3">
    <source>
        <dbReference type="Proteomes" id="UP000318336"/>
    </source>
</evidence>
<dbReference type="PROSITE" id="PS51186">
    <property type="entry name" value="GNAT"/>
    <property type="match status" value="4"/>
</dbReference>
<dbReference type="PANTHER" id="PTHR43441">
    <property type="entry name" value="RIBOSOMAL-PROTEIN-SERINE ACETYLTRANSFERASE"/>
    <property type="match status" value="1"/>
</dbReference>
<dbReference type="GO" id="GO:1990189">
    <property type="term" value="F:protein N-terminal-serine acetyltransferase activity"/>
    <property type="evidence" value="ECO:0007669"/>
    <property type="project" value="TreeGrafter"/>
</dbReference>
<evidence type="ECO:0000313" key="2">
    <source>
        <dbReference type="EMBL" id="TQL33894.1"/>
    </source>
</evidence>
<comment type="caution">
    <text evidence="2">The sequence shown here is derived from an EMBL/GenBank/DDBJ whole genome shotgun (WGS) entry which is preliminary data.</text>
</comment>
<dbReference type="PANTHER" id="PTHR43441:SF10">
    <property type="entry name" value="ACETYLTRANSFERASE"/>
    <property type="match status" value="1"/>
</dbReference>
<feature type="domain" description="N-acetyltransferase" evidence="1">
    <location>
        <begin position="14"/>
        <end position="169"/>
    </location>
</feature>
<name>A0A542XDL8_9MICO</name>
<feature type="domain" description="N-acetyltransferase" evidence="1">
    <location>
        <begin position="395"/>
        <end position="564"/>
    </location>
</feature>
<organism evidence="2 3">
    <name type="scientific">Barrientosiimonas humi</name>
    <dbReference type="NCBI Taxonomy" id="999931"/>
    <lineage>
        <taxon>Bacteria</taxon>
        <taxon>Bacillati</taxon>
        <taxon>Actinomycetota</taxon>
        <taxon>Actinomycetes</taxon>
        <taxon>Micrococcales</taxon>
        <taxon>Dermacoccaceae</taxon>
        <taxon>Barrientosiimonas</taxon>
    </lineage>
</organism>
<dbReference type="GO" id="GO:0005737">
    <property type="term" value="C:cytoplasm"/>
    <property type="evidence" value="ECO:0007669"/>
    <property type="project" value="TreeGrafter"/>
</dbReference>
<protein>
    <submittedName>
        <fullName evidence="2">RimJ/RimL family protein N-acetyltransferase</fullName>
    </submittedName>
</protein>
<dbReference type="EMBL" id="VFOK01000001">
    <property type="protein sequence ID" value="TQL33894.1"/>
    <property type="molecule type" value="Genomic_DNA"/>
</dbReference>
<keyword evidence="3" id="KW-1185">Reference proteome</keyword>
<feature type="domain" description="N-acetyltransferase" evidence="1">
    <location>
        <begin position="582"/>
        <end position="754"/>
    </location>
</feature>
<dbReference type="SUPFAM" id="SSF55729">
    <property type="entry name" value="Acyl-CoA N-acyltransferases (Nat)"/>
    <property type="match status" value="4"/>
</dbReference>
<dbReference type="GO" id="GO:0008999">
    <property type="term" value="F:protein-N-terminal-alanine acetyltransferase activity"/>
    <property type="evidence" value="ECO:0007669"/>
    <property type="project" value="TreeGrafter"/>
</dbReference>
<dbReference type="InterPro" id="IPR051908">
    <property type="entry name" value="Ribosomal_N-acetyltransferase"/>
</dbReference>
<evidence type="ECO:0000259" key="1">
    <source>
        <dbReference type="PROSITE" id="PS51186"/>
    </source>
</evidence>
<dbReference type="Proteomes" id="UP000318336">
    <property type="component" value="Unassembled WGS sequence"/>
</dbReference>
<dbReference type="RefSeq" id="WP_170206843.1">
    <property type="nucleotide sequence ID" value="NZ_CAJTBP010000001.1"/>
</dbReference>
<dbReference type="InterPro" id="IPR000182">
    <property type="entry name" value="GNAT_dom"/>
</dbReference>
<accession>A0A542XDL8</accession>